<reference evidence="1" key="1">
    <citation type="journal article" date="2021" name="Nat. Commun.">
        <title>Genetic determinants of endophytism in the Arabidopsis root mycobiome.</title>
        <authorList>
            <person name="Mesny F."/>
            <person name="Miyauchi S."/>
            <person name="Thiergart T."/>
            <person name="Pickel B."/>
            <person name="Atanasova L."/>
            <person name="Karlsson M."/>
            <person name="Huettel B."/>
            <person name="Barry K.W."/>
            <person name="Haridas S."/>
            <person name="Chen C."/>
            <person name="Bauer D."/>
            <person name="Andreopoulos W."/>
            <person name="Pangilinan J."/>
            <person name="LaButti K."/>
            <person name="Riley R."/>
            <person name="Lipzen A."/>
            <person name="Clum A."/>
            <person name="Drula E."/>
            <person name="Henrissat B."/>
            <person name="Kohler A."/>
            <person name="Grigoriev I.V."/>
            <person name="Martin F.M."/>
            <person name="Hacquard S."/>
        </authorList>
    </citation>
    <scope>NUCLEOTIDE SEQUENCE</scope>
    <source>
        <strain evidence="1">MPI-SDFR-AT-0120</strain>
    </source>
</reference>
<name>A0A8K0W4X6_9PLEO</name>
<proteinExistence type="predicted"/>
<gene>
    <name evidence="1" type="ORF">FB567DRAFT_27318</name>
</gene>
<keyword evidence="2" id="KW-1185">Reference proteome</keyword>
<dbReference type="EMBL" id="JAGMVJ010000001">
    <property type="protein sequence ID" value="KAH7095348.1"/>
    <property type="molecule type" value="Genomic_DNA"/>
</dbReference>
<protein>
    <submittedName>
        <fullName evidence="1">Uncharacterized protein</fullName>
    </submittedName>
</protein>
<sequence>MGHITKQVKSIADIISEERAEADAYMQSLRDSDDPVPDVILAEPIPGLYRICWKPDKGGVIVVEPCLISAKELLMTQEDLVRKHPDLDLDLVGDWERKQRIERKGAEKVADDSVEFWQRFMDNTTNFCDEVEHDHEHNVEEEPPEVCGQRLFPGMSQHWGDLRKCERHPDYRPAMSVCKGCRVAHYTLESETFDRALIMAQGARVPVCRTCAARVLEAVPFQDSRCVCDSEWTCFRCREAELEKLAAARKGHVEGRCGLCRKGRDFVRHFDICLCCKRVRVYMMEE</sequence>
<evidence type="ECO:0000313" key="1">
    <source>
        <dbReference type="EMBL" id="KAH7095348.1"/>
    </source>
</evidence>
<dbReference type="AlphaFoldDB" id="A0A8K0W4X6"/>
<organism evidence="1 2">
    <name type="scientific">Paraphoma chrysanthemicola</name>
    <dbReference type="NCBI Taxonomy" id="798071"/>
    <lineage>
        <taxon>Eukaryota</taxon>
        <taxon>Fungi</taxon>
        <taxon>Dikarya</taxon>
        <taxon>Ascomycota</taxon>
        <taxon>Pezizomycotina</taxon>
        <taxon>Dothideomycetes</taxon>
        <taxon>Pleosporomycetidae</taxon>
        <taxon>Pleosporales</taxon>
        <taxon>Pleosporineae</taxon>
        <taxon>Phaeosphaeriaceae</taxon>
        <taxon>Paraphoma</taxon>
    </lineage>
</organism>
<dbReference type="OrthoDB" id="3754550at2759"/>
<dbReference type="Proteomes" id="UP000813461">
    <property type="component" value="Unassembled WGS sequence"/>
</dbReference>
<comment type="caution">
    <text evidence="1">The sequence shown here is derived from an EMBL/GenBank/DDBJ whole genome shotgun (WGS) entry which is preliminary data.</text>
</comment>
<evidence type="ECO:0000313" key="2">
    <source>
        <dbReference type="Proteomes" id="UP000813461"/>
    </source>
</evidence>
<accession>A0A8K0W4X6</accession>